<evidence type="ECO:0000313" key="3">
    <source>
        <dbReference type="Proteomes" id="UP000561438"/>
    </source>
</evidence>
<accession>A0A850H0T6</accession>
<sequence length="371" mass="42236">MQVFVCYPNEVQETAKEVRSFIRSVGLETWFDKDNLIGGDDWDRKRELGLADADLVVIICSTATTGRNGVYHREIAEALAHAKDRRLGTRYIIPLRLEDVPLPPELQRLQYIDHHAEFWRRELAIAFEAACRENNAAIPSSLKVAAAVPDEGGIRSLTLFDEREKGQVHTDWIEYEQEGEYWLYVNSVIRARALGHHYQARRFIDDRESPTGWSGGSDSEIAISEFYRKDDLVSLSVGWADYYAGAAHPNHGLETINFFGDQAGIITVEELFDLDTRALYFLRDYVNLDIKRQALEGEEWDVSQYVADYGWGIFKHFSFNEKGMVLNLSASSGLPHVLGYHDVYVPWEHIGQMLSPVARQILLSGSPKEGH</sequence>
<dbReference type="InterPro" id="IPR035897">
    <property type="entry name" value="Toll_tir_struct_dom_sf"/>
</dbReference>
<dbReference type="EMBL" id="JABWGV010000001">
    <property type="protein sequence ID" value="NVD44316.1"/>
    <property type="molecule type" value="Genomic_DNA"/>
</dbReference>
<comment type="caution">
    <text evidence="2">The sequence shown here is derived from an EMBL/GenBank/DDBJ whole genome shotgun (WGS) entry which is preliminary data.</text>
</comment>
<reference evidence="2 3" key="1">
    <citation type="submission" date="2020-06" db="EMBL/GenBank/DDBJ databases">
        <title>Altererythrobacter sp. HHU K3-1.</title>
        <authorList>
            <person name="Zhang D."/>
            <person name="Xue H."/>
        </authorList>
    </citation>
    <scope>NUCLEOTIDE SEQUENCE [LARGE SCALE GENOMIC DNA]</scope>
    <source>
        <strain evidence="2 3">HHU K3-1</strain>
    </source>
</reference>
<dbReference type="AlphaFoldDB" id="A0A850H0T6"/>
<dbReference type="RefSeq" id="WP_176266564.1">
    <property type="nucleotide sequence ID" value="NZ_JABWGV010000001.1"/>
</dbReference>
<dbReference type="InterPro" id="IPR000157">
    <property type="entry name" value="TIR_dom"/>
</dbReference>
<keyword evidence="2" id="KW-0675">Receptor</keyword>
<name>A0A850H0T6_9SPHN</name>
<dbReference type="Gene3D" id="3.40.50.10140">
    <property type="entry name" value="Toll/interleukin-1 receptor homology (TIR) domain"/>
    <property type="match status" value="1"/>
</dbReference>
<organism evidence="2 3">
    <name type="scientific">Qipengyuania atrilutea</name>
    <dbReference type="NCBI Taxonomy" id="2744473"/>
    <lineage>
        <taxon>Bacteria</taxon>
        <taxon>Pseudomonadati</taxon>
        <taxon>Pseudomonadota</taxon>
        <taxon>Alphaproteobacteria</taxon>
        <taxon>Sphingomonadales</taxon>
        <taxon>Erythrobacteraceae</taxon>
        <taxon>Qipengyuania</taxon>
    </lineage>
</organism>
<dbReference type="Pfam" id="PF13676">
    <property type="entry name" value="TIR_2"/>
    <property type="match status" value="1"/>
</dbReference>
<proteinExistence type="predicted"/>
<protein>
    <submittedName>
        <fullName evidence="2">Toll/interleukin-1 receptor domain-containing protein</fullName>
    </submittedName>
</protein>
<keyword evidence="3" id="KW-1185">Reference proteome</keyword>
<evidence type="ECO:0000313" key="2">
    <source>
        <dbReference type="EMBL" id="NVD44316.1"/>
    </source>
</evidence>
<dbReference type="Proteomes" id="UP000561438">
    <property type="component" value="Unassembled WGS sequence"/>
</dbReference>
<gene>
    <name evidence="2" type="ORF">HUV48_04705</name>
</gene>
<dbReference type="GO" id="GO:0007165">
    <property type="term" value="P:signal transduction"/>
    <property type="evidence" value="ECO:0007669"/>
    <property type="project" value="InterPro"/>
</dbReference>
<feature type="domain" description="TIR" evidence="1">
    <location>
        <begin position="3"/>
        <end position="116"/>
    </location>
</feature>
<dbReference type="SUPFAM" id="SSF52200">
    <property type="entry name" value="Toll/Interleukin receptor TIR domain"/>
    <property type="match status" value="1"/>
</dbReference>
<evidence type="ECO:0000259" key="1">
    <source>
        <dbReference type="Pfam" id="PF13676"/>
    </source>
</evidence>